<accession>A0A1U9SU71</accession>
<proteinExistence type="predicted"/>
<dbReference type="Proteomes" id="UP000300926">
    <property type="component" value="Unassembled WGS sequence"/>
</dbReference>
<dbReference type="InterPro" id="IPR019290">
    <property type="entry name" value="GlycosylTrfase-like_prok"/>
</dbReference>
<dbReference type="AlphaFoldDB" id="A0A1U9SU71"/>
<comment type="caution">
    <text evidence="2">The sequence shown here is derived from an EMBL/GenBank/DDBJ whole genome shotgun (WGS) entry which is preliminary data.</text>
</comment>
<dbReference type="Pfam" id="PF10111">
    <property type="entry name" value="Glyco_tranf_2_2"/>
    <property type="match status" value="1"/>
</dbReference>
<feature type="domain" description="Glycosyltransferase 2-like prokaryotic type" evidence="1">
    <location>
        <begin position="59"/>
        <end position="271"/>
    </location>
</feature>
<dbReference type="EMBL" id="BFIH01000046">
    <property type="protein sequence ID" value="GCO29363.1"/>
    <property type="molecule type" value="Genomic_DNA"/>
</dbReference>
<reference evidence="2 3" key="1">
    <citation type="submission" date="2018-04" db="EMBL/GenBank/DDBJ databases">
        <title>Large scale genomics of bovine and human commensal E. coli to reveal the emerging process of EHEC.</title>
        <authorList>
            <person name="Arimizu Y."/>
            <person name="Ogura Y."/>
        </authorList>
    </citation>
    <scope>NUCLEOTIDE SEQUENCE [LARGE SCALE GENOMIC DNA]</scope>
    <source>
        <strain evidence="2 3">ECSC038</strain>
    </source>
</reference>
<dbReference type="Gene3D" id="3.90.550.10">
    <property type="entry name" value="Spore Coat Polysaccharide Biosynthesis Protein SpsA, Chain A"/>
    <property type="match status" value="1"/>
</dbReference>
<dbReference type="InterPro" id="IPR029044">
    <property type="entry name" value="Nucleotide-diphossugar_trans"/>
</dbReference>
<evidence type="ECO:0000313" key="3">
    <source>
        <dbReference type="Proteomes" id="UP000300926"/>
    </source>
</evidence>
<evidence type="ECO:0000259" key="1">
    <source>
        <dbReference type="Pfam" id="PF10111"/>
    </source>
</evidence>
<gene>
    <name evidence="2" type="ORF">ExPECSC038_02462</name>
</gene>
<dbReference type="RefSeq" id="WP_000954355.1">
    <property type="nucleotide sequence ID" value="NZ_AP019538.1"/>
</dbReference>
<dbReference type="SUPFAM" id="SSF53448">
    <property type="entry name" value="Nucleotide-diphospho-sugar transferases"/>
    <property type="match status" value="1"/>
</dbReference>
<evidence type="ECO:0000313" key="2">
    <source>
        <dbReference type="EMBL" id="GCO29363.1"/>
    </source>
</evidence>
<name>A0A1U9SU71_ECOLX</name>
<organism evidence="2 3">
    <name type="scientific">Escherichia coli</name>
    <dbReference type="NCBI Taxonomy" id="562"/>
    <lineage>
        <taxon>Bacteria</taxon>
        <taxon>Pseudomonadati</taxon>
        <taxon>Pseudomonadota</taxon>
        <taxon>Gammaproteobacteria</taxon>
        <taxon>Enterobacterales</taxon>
        <taxon>Enterobacteriaceae</taxon>
        <taxon>Escherichia</taxon>
    </lineage>
</organism>
<sequence>MLTAIIPIDLKRRPKDIIRKAINIAEATKNNNIKVIFGHGNRFTTYDRTFTRLLNGYENVHVKSCDNFSKAINASLLRNQAFKSVESEYVILLDVDIYPDFNLFEKYKEKIKSGIKPFYILPCLYLTKYGTSILNDRKASIESLKKKYFAFSRKEFLHLASPSSITILKSADYETLHGFDESFRGHGYEDFDFLVRLYNHYFIPKVKADFLADRPCHSPLFVTGFRRYLGEYCLDILLHKDFAFHLYHNKNRNEDYYIARTENYHIFKQKHKKNISNERYYDSTLLMLFIKHCIDKGEDIRNYSIYFDNKPGHIDRYDTLRRRIKFLLNQ</sequence>
<protein>
    <recommendedName>
        <fullName evidence="1">Glycosyltransferase 2-like prokaryotic type domain-containing protein</fullName>
    </recommendedName>
</protein>